<organism evidence="5 6">
    <name type="scientific">Roseobacter ponti</name>
    <dbReference type="NCBI Taxonomy" id="1891787"/>
    <lineage>
        <taxon>Bacteria</taxon>
        <taxon>Pseudomonadati</taxon>
        <taxon>Pseudomonadota</taxon>
        <taxon>Alphaproteobacteria</taxon>
        <taxon>Rhodobacterales</taxon>
        <taxon>Roseobacteraceae</taxon>
        <taxon>Roseobacter</taxon>
    </lineage>
</organism>
<comment type="similarity">
    <text evidence="3">Belongs to the Nudix hydrolase family.</text>
</comment>
<evidence type="ECO:0000259" key="4">
    <source>
        <dbReference type="PROSITE" id="PS51462"/>
    </source>
</evidence>
<dbReference type="InterPro" id="IPR020084">
    <property type="entry name" value="NUDIX_hydrolase_CS"/>
</dbReference>
<dbReference type="SUPFAM" id="SSF55811">
    <property type="entry name" value="Nudix"/>
    <property type="match status" value="1"/>
</dbReference>
<dbReference type="InterPro" id="IPR020476">
    <property type="entry name" value="Nudix_hydrolase"/>
</dbReference>
<reference evidence="5 6" key="1">
    <citation type="submission" date="2020-02" db="EMBL/GenBank/DDBJ databases">
        <title>Genome sequence of Roseobacter ponti.</title>
        <authorList>
            <person name="Hollensteiner J."/>
            <person name="Schneider D."/>
            <person name="Poehlein A."/>
            <person name="Daniel R."/>
        </authorList>
    </citation>
    <scope>NUCLEOTIDE SEQUENCE [LARGE SCALE GENOMIC DNA]</scope>
    <source>
        <strain evidence="5 6">DSM 106830</strain>
    </source>
</reference>
<keyword evidence="2 3" id="KW-0378">Hydrolase</keyword>
<name>A0A858SNY5_9RHOB</name>
<dbReference type="InterPro" id="IPR015797">
    <property type="entry name" value="NUDIX_hydrolase-like_dom_sf"/>
</dbReference>
<accession>A0A858SNY5</accession>
<protein>
    <submittedName>
        <fullName evidence="5">NUDIX hydrolase</fullName>
    </submittedName>
</protein>
<evidence type="ECO:0000256" key="1">
    <source>
        <dbReference type="ARBA" id="ARBA00001946"/>
    </source>
</evidence>
<dbReference type="Pfam" id="PF00293">
    <property type="entry name" value="NUDIX"/>
    <property type="match status" value="1"/>
</dbReference>
<keyword evidence="6" id="KW-1185">Reference proteome</keyword>
<sequence>MIRRVGHAPGAEQKYVMRPGAYAVLPLGGRLLLTCQLGETPDMQLPGGGIDPGESAPRALHREVMEETGWRIAAPRRLGAFRRFAYMPEYDLWAEKICHVYVARPVYQVREPSEPDHVSLVLSPDEATVALGNDGDRLFVSRYFSRQGR</sequence>
<dbReference type="AlphaFoldDB" id="A0A858SNY5"/>
<dbReference type="PROSITE" id="PS51462">
    <property type="entry name" value="NUDIX"/>
    <property type="match status" value="1"/>
</dbReference>
<dbReference type="Proteomes" id="UP000503308">
    <property type="component" value="Chromosome"/>
</dbReference>
<evidence type="ECO:0000256" key="2">
    <source>
        <dbReference type="ARBA" id="ARBA00022801"/>
    </source>
</evidence>
<comment type="cofactor">
    <cofactor evidence="1">
        <name>Mg(2+)</name>
        <dbReference type="ChEBI" id="CHEBI:18420"/>
    </cofactor>
</comment>
<dbReference type="GO" id="GO:0016787">
    <property type="term" value="F:hydrolase activity"/>
    <property type="evidence" value="ECO:0007669"/>
    <property type="project" value="UniProtKB-KW"/>
</dbReference>
<dbReference type="RefSeq" id="WP_169638971.1">
    <property type="nucleotide sequence ID" value="NZ_CP048788.1"/>
</dbReference>
<dbReference type="Gene3D" id="3.90.79.10">
    <property type="entry name" value="Nucleoside Triphosphate Pyrophosphohydrolase"/>
    <property type="match status" value="1"/>
</dbReference>
<dbReference type="PANTHER" id="PTHR43046">
    <property type="entry name" value="GDP-MANNOSE MANNOSYL HYDROLASE"/>
    <property type="match status" value="1"/>
</dbReference>
<proteinExistence type="inferred from homology"/>
<evidence type="ECO:0000313" key="5">
    <source>
        <dbReference type="EMBL" id="QJF49747.1"/>
    </source>
</evidence>
<feature type="domain" description="Nudix hydrolase" evidence="4">
    <location>
        <begin position="16"/>
        <end position="145"/>
    </location>
</feature>
<dbReference type="PROSITE" id="PS00893">
    <property type="entry name" value="NUDIX_BOX"/>
    <property type="match status" value="1"/>
</dbReference>
<dbReference type="EMBL" id="CP048788">
    <property type="protein sequence ID" value="QJF49747.1"/>
    <property type="molecule type" value="Genomic_DNA"/>
</dbReference>
<dbReference type="KEGG" id="rpon:G3256_00485"/>
<evidence type="ECO:0000256" key="3">
    <source>
        <dbReference type="RuleBase" id="RU003476"/>
    </source>
</evidence>
<dbReference type="InterPro" id="IPR000086">
    <property type="entry name" value="NUDIX_hydrolase_dom"/>
</dbReference>
<dbReference type="PANTHER" id="PTHR43046:SF14">
    <property type="entry name" value="MUTT_NUDIX FAMILY PROTEIN"/>
    <property type="match status" value="1"/>
</dbReference>
<gene>
    <name evidence="5" type="ORF">G3256_00485</name>
</gene>
<dbReference type="PRINTS" id="PR00502">
    <property type="entry name" value="NUDIXFAMILY"/>
</dbReference>
<evidence type="ECO:0000313" key="6">
    <source>
        <dbReference type="Proteomes" id="UP000503308"/>
    </source>
</evidence>